<keyword evidence="2" id="KW-1185">Reference proteome</keyword>
<protein>
    <submittedName>
        <fullName evidence="1">Uncharacterized protein</fullName>
    </submittedName>
</protein>
<dbReference type="EMBL" id="JACBXQ010000007">
    <property type="protein sequence ID" value="MBG9987307.1"/>
    <property type="molecule type" value="Genomic_DNA"/>
</dbReference>
<proteinExistence type="predicted"/>
<name>A0ABS0LT19_9LACT</name>
<dbReference type="Proteomes" id="UP000721415">
    <property type="component" value="Unassembled WGS sequence"/>
</dbReference>
<organism evidence="1 2">
    <name type="scientific">Facklamia lactis</name>
    <dbReference type="NCBI Taxonomy" id="2749967"/>
    <lineage>
        <taxon>Bacteria</taxon>
        <taxon>Bacillati</taxon>
        <taxon>Bacillota</taxon>
        <taxon>Bacilli</taxon>
        <taxon>Lactobacillales</taxon>
        <taxon>Aerococcaceae</taxon>
        <taxon>Facklamia</taxon>
    </lineage>
</organism>
<comment type="caution">
    <text evidence="1">The sequence shown here is derived from an EMBL/GenBank/DDBJ whole genome shotgun (WGS) entry which is preliminary data.</text>
</comment>
<evidence type="ECO:0000313" key="2">
    <source>
        <dbReference type="Proteomes" id="UP000721415"/>
    </source>
</evidence>
<accession>A0ABS0LT19</accession>
<gene>
    <name evidence="1" type="ORF">HZY91_10555</name>
</gene>
<reference evidence="1 2" key="1">
    <citation type="submission" date="2020-07" db="EMBL/GenBank/DDBJ databases">
        <title>Facklamia lactis sp. nov., isolated from raw milk.</title>
        <authorList>
            <person name="Doll E.V."/>
            <person name="Huptas C."/>
            <person name="Staib L."/>
            <person name="Wenning M."/>
            <person name="Scherer S."/>
        </authorList>
    </citation>
    <scope>NUCLEOTIDE SEQUENCE [LARGE SCALE GENOMIC DNA]</scope>
    <source>
        <strain evidence="1 2">DSM 111018</strain>
    </source>
</reference>
<dbReference type="RefSeq" id="WP_197116228.1">
    <property type="nucleotide sequence ID" value="NZ_JACBXQ010000007.1"/>
</dbReference>
<evidence type="ECO:0000313" key="1">
    <source>
        <dbReference type="EMBL" id="MBG9987307.1"/>
    </source>
</evidence>
<sequence>MMESISDFLKVEKEQFTKTGAFNAILGVDSRLFVDPALIYSCQIPELMNAKRKVHNHFHKILALVKASKGKGDKCWRAAVKHMTFSEIKGISIGYSTTRANGNAIGEKLAEKIIDSANEIISHAQNDIYFFELLGLFEKNIGADRISDIVISILKQEFEEYTKRIFEELDLDYDNRSILPTGENIILIPTSVISNLPHYEYTFNNEITDENVRAYFNAEIGSSWKDVFKNDEGEWTKTDVFETFKTNPELFECFITDYLKFIPQEYDLKVDPLGKVNWYDIAKEFVDIHGLKYENEIETNNIDNLSLMEKSLIICNIFKDLVENNKLSSLLYKYENYEEPKGENAVQLLFFGVSYFICKLFDIDLSPEVNTGRGPVDFKISKGSDKVLIEVKKTLHSKLIHGYFTQLEEYKKSEKTDKAIFMVIIFEGQTSQKNLDRFKSRIDDTRPQDLKSEIIYIDARKKASASKF</sequence>